<keyword evidence="1" id="KW-0812">Transmembrane</keyword>
<dbReference type="EMBL" id="PFPL01000045">
    <property type="protein sequence ID" value="PIZ95781.1"/>
    <property type="molecule type" value="Genomic_DNA"/>
</dbReference>
<dbReference type="InterPro" id="IPR008969">
    <property type="entry name" value="CarboxyPept-like_regulatory"/>
</dbReference>
<protein>
    <submittedName>
        <fullName evidence="2">Uncharacterized protein</fullName>
    </submittedName>
</protein>
<name>A0A2M7VA55_9BACT</name>
<evidence type="ECO:0000313" key="2">
    <source>
        <dbReference type="EMBL" id="PIZ95781.1"/>
    </source>
</evidence>
<dbReference type="InterPro" id="IPR012902">
    <property type="entry name" value="N_methyl_site"/>
</dbReference>
<evidence type="ECO:0000313" key="3">
    <source>
        <dbReference type="Proteomes" id="UP000231453"/>
    </source>
</evidence>
<dbReference type="SUPFAM" id="SSF117074">
    <property type="entry name" value="Hypothetical protein PA1324"/>
    <property type="match status" value="1"/>
</dbReference>
<dbReference type="Pfam" id="PF07963">
    <property type="entry name" value="N_methyl"/>
    <property type="match status" value="1"/>
</dbReference>
<dbReference type="AlphaFoldDB" id="A0A2M7VA55"/>
<accession>A0A2M7VA55</accession>
<organism evidence="2 3">
    <name type="scientific">Candidatus Magasanikbacteria bacterium CG_4_10_14_0_2_um_filter_33_14</name>
    <dbReference type="NCBI Taxonomy" id="1974636"/>
    <lineage>
        <taxon>Bacteria</taxon>
        <taxon>Candidatus Magasanikiibacteriota</taxon>
    </lineage>
</organism>
<keyword evidence="1" id="KW-1133">Transmembrane helix</keyword>
<gene>
    <name evidence="2" type="ORF">COX80_03555</name>
</gene>
<evidence type="ECO:0000256" key="1">
    <source>
        <dbReference type="SAM" id="Phobius"/>
    </source>
</evidence>
<sequence>MQSLSKLNKNKKAFSLVETVVAIAIFVIFALGIYGSIQYIYKVIYSSRVQIIETAILNEQMEVIRNMDFNDVGIVSSVPLGILNRNVTVTRNDMDFLVTRSIRNMDDPADGLIENGTDSNPNDYKLVFLEVMCVNCAQQKPLSISSYVADSFPESTTNAGALFVNVTDSNYNPMQGATVHIVSNEPSIDIDMTDTTDNNGQLKIYSITSCYKCYEITVSKSGYLSDRTWSVSEFTSSTPVNEHATVNTEDVTDTFFQLDVSSQVDIQTLNQECTPVGNVSLDIKGGGIIGTVDDVYRLESTIQTDSNGDYSLTNLHWGDYDFMVNNFNYLGSIPAQPLGVLADSTQIQSIIVAPSTAKSLSILVKDAGSQLPISNAKVTLTSGSNDYINYTGLGFLYQNDWSGLSGHEFYDFTVGYWLANNIEYNSSENPFGLRLSEVSSGLYENSGTLESATFDFGSTDVDYINLDWQYDQPTSTTIKFQIATSNSSTPSIWDYLGSDGTGATYYDITTQDINDIHDGDRYLRYKVYLDSVDEDPISGYSRYTPTVSEVDIFYVKICSLPGQSYFDTIDQSSGNTISIEADGYEILTITDVDISSNITTSTELNAL</sequence>
<keyword evidence="1" id="KW-0472">Membrane</keyword>
<feature type="transmembrane region" description="Helical" evidence="1">
    <location>
        <begin position="20"/>
        <end position="41"/>
    </location>
</feature>
<dbReference type="Gene3D" id="2.60.40.1120">
    <property type="entry name" value="Carboxypeptidase-like, regulatory domain"/>
    <property type="match status" value="1"/>
</dbReference>
<reference evidence="3" key="1">
    <citation type="submission" date="2017-09" db="EMBL/GenBank/DDBJ databases">
        <title>Depth-based differentiation of microbial function through sediment-hosted aquifers and enrichment of novel symbionts in the deep terrestrial subsurface.</title>
        <authorList>
            <person name="Probst A.J."/>
            <person name="Ladd B."/>
            <person name="Jarett J.K."/>
            <person name="Geller-Mcgrath D.E."/>
            <person name="Sieber C.M.K."/>
            <person name="Emerson J.B."/>
            <person name="Anantharaman K."/>
            <person name="Thomas B.C."/>
            <person name="Malmstrom R."/>
            <person name="Stieglmeier M."/>
            <person name="Klingl A."/>
            <person name="Woyke T."/>
            <person name="Ryan C.M."/>
            <person name="Banfield J.F."/>
        </authorList>
    </citation>
    <scope>NUCLEOTIDE SEQUENCE [LARGE SCALE GENOMIC DNA]</scope>
</reference>
<dbReference type="Proteomes" id="UP000231453">
    <property type="component" value="Unassembled WGS sequence"/>
</dbReference>
<dbReference type="SUPFAM" id="SSF49464">
    <property type="entry name" value="Carboxypeptidase regulatory domain-like"/>
    <property type="match status" value="1"/>
</dbReference>
<dbReference type="NCBIfam" id="TIGR02532">
    <property type="entry name" value="IV_pilin_GFxxxE"/>
    <property type="match status" value="1"/>
</dbReference>
<comment type="caution">
    <text evidence="2">The sequence shown here is derived from an EMBL/GenBank/DDBJ whole genome shotgun (WGS) entry which is preliminary data.</text>
</comment>
<proteinExistence type="predicted"/>